<feature type="compositionally biased region" description="Low complexity" evidence="1">
    <location>
        <begin position="352"/>
        <end position="367"/>
    </location>
</feature>
<feature type="region of interest" description="Disordered" evidence="1">
    <location>
        <begin position="78"/>
        <end position="388"/>
    </location>
</feature>
<gene>
    <name evidence="2" type="ORF">JMJ35_005798</name>
</gene>
<name>A0AA39QXY0_9LECA</name>
<feature type="region of interest" description="Disordered" evidence="1">
    <location>
        <begin position="422"/>
        <end position="503"/>
    </location>
</feature>
<feature type="region of interest" description="Disordered" evidence="1">
    <location>
        <begin position="1"/>
        <end position="66"/>
    </location>
</feature>
<feature type="compositionally biased region" description="Basic residues" evidence="1">
    <location>
        <begin position="326"/>
        <end position="351"/>
    </location>
</feature>
<reference evidence="2" key="1">
    <citation type="submission" date="2023-03" db="EMBL/GenBank/DDBJ databases">
        <title>Complete genome of Cladonia borealis.</title>
        <authorList>
            <person name="Park H."/>
        </authorList>
    </citation>
    <scope>NUCLEOTIDE SEQUENCE</scope>
    <source>
        <strain evidence="2">ANT050790</strain>
    </source>
</reference>
<feature type="compositionally biased region" description="Low complexity" evidence="1">
    <location>
        <begin position="229"/>
        <end position="241"/>
    </location>
</feature>
<feature type="compositionally biased region" description="Pro residues" evidence="1">
    <location>
        <begin position="290"/>
        <end position="304"/>
    </location>
</feature>
<proteinExistence type="predicted"/>
<protein>
    <submittedName>
        <fullName evidence="2">Uncharacterized protein</fullName>
    </submittedName>
</protein>
<organism evidence="2 3">
    <name type="scientific">Cladonia borealis</name>
    <dbReference type="NCBI Taxonomy" id="184061"/>
    <lineage>
        <taxon>Eukaryota</taxon>
        <taxon>Fungi</taxon>
        <taxon>Dikarya</taxon>
        <taxon>Ascomycota</taxon>
        <taxon>Pezizomycotina</taxon>
        <taxon>Lecanoromycetes</taxon>
        <taxon>OSLEUM clade</taxon>
        <taxon>Lecanoromycetidae</taxon>
        <taxon>Lecanorales</taxon>
        <taxon>Lecanorineae</taxon>
        <taxon>Cladoniaceae</taxon>
        <taxon>Cladonia</taxon>
    </lineage>
</organism>
<evidence type="ECO:0000256" key="1">
    <source>
        <dbReference type="SAM" id="MobiDB-lite"/>
    </source>
</evidence>
<accession>A0AA39QXY0</accession>
<feature type="compositionally biased region" description="Acidic residues" evidence="1">
    <location>
        <begin position="468"/>
        <end position="478"/>
    </location>
</feature>
<feature type="compositionally biased region" description="Polar residues" evidence="1">
    <location>
        <begin position="56"/>
        <end position="66"/>
    </location>
</feature>
<comment type="caution">
    <text evidence="2">The sequence shown here is derived from an EMBL/GenBank/DDBJ whole genome shotgun (WGS) entry which is preliminary data.</text>
</comment>
<dbReference type="AlphaFoldDB" id="A0AA39QXY0"/>
<feature type="compositionally biased region" description="Basic and acidic residues" evidence="1">
    <location>
        <begin position="98"/>
        <end position="113"/>
    </location>
</feature>
<keyword evidence="3" id="KW-1185">Reference proteome</keyword>
<feature type="compositionally biased region" description="Low complexity" evidence="1">
    <location>
        <begin position="312"/>
        <end position="325"/>
    </location>
</feature>
<dbReference type="Proteomes" id="UP001166286">
    <property type="component" value="Unassembled WGS sequence"/>
</dbReference>
<evidence type="ECO:0000313" key="3">
    <source>
        <dbReference type="Proteomes" id="UP001166286"/>
    </source>
</evidence>
<feature type="compositionally biased region" description="Polar residues" evidence="1">
    <location>
        <begin position="258"/>
        <end position="273"/>
    </location>
</feature>
<sequence>MPRPKRSKVTPSVPVQHVPRPAPITSPAHEEQIFSPPSSGRVASGSNDSDDLVISKTRNTGKSTPMAQLYTMSGALAPEDIGPTRLRPQAAQTWARRSRVEIKADHAKPGAEKKTRKISRATSIEETEEIPSSIPTRSAESRRPSSSRLGPSSVQQSIQAGSRMRVQETPRLHSSSMLGGATFKKRPRQPSLLRMAQSQKNTSDGLDDNDMYDFMPDDESTPIIKALSHTDVQSTSSSSHQAPGSRKRKMKSPEVQVPASQSIDINSSPSAVLSPSDRHEESSEDNQPQPILPPPRSPQTPPPEIYSDTLAPPQSSSSPLPGPKLQKSRKKPIKAPSKAKLRSTKPPHKKFSSAPSPLSSTSTRTSPVRPAALKPLTTATLQNLLPRRRVRRRAKGAYDLPSSSDVELDNIALGEDEDELSFNATNKMRRKRPSMVSQKGKPKAKETVTGGKGKRISTTYTRKNIVVSDDENESESENEVGNAGRYGSRARSTTPALNSKAKEEMRRLAEKFREVDEYTLDFEDMTVSSDKMKDAR</sequence>
<evidence type="ECO:0000313" key="2">
    <source>
        <dbReference type="EMBL" id="KAK0511225.1"/>
    </source>
</evidence>
<dbReference type="EMBL" id="JAFEKC020000013">
    <property type="protein sequence ID" value="KAK0511225.1"/>
    <property type="molecule type" value="Genomic_DNA"/>
</dbReference>
<feature type="compositionally biased region" description="Low complexity" evidence="1">
    <location>
        <begin position="130"/>
        <end position="157"/>
    </location>
</feature>
<feature type="compositionally biased region" description="Acidic residues" evidence="1">
    <location>
        <begin position="205"/>
        <end position="220"/>
    </location>
</feature>